<comment type="subcellular location">
    <subcellularLocation>
        <location evidence="1">Cell envelope</location>
    </subcellularLocation>
</comment>
<protein>
    <submittedName>
        <fullName evidence="5">LacI family transcriptional regulator</fullName>
    </submittedName>
</protein>
<gene>
    <name evidence="5" type="ORF">DNH61_10190</name>
</gene>
<sequence>MRNMRTGRILVIAALLAAAAAAVWWAGQHWRQQPAPVIWFMPKTAAPEMEFWQVMLQGVHTAAAEVGAEIRVAGTAEEADVEGQITLLEQAVREKPQAIILAATDYNRLMPAVTQVREAGITLVTVDSGVSGEPAASLIATDNYEAGRKAGAVLGSMLEPGDTAAVISFVKGSTTAMEREAGVRDSMSEVSGLRLLETRYSDSSIEQAYQLTRDLLEQEPGIKAVAALNEMTVVGAARAIEEAGLAGTVRLVGFDSSMDEIAYMERGVLDATVVQRPFNMGYLAVRTAASAAAGDRVEPSIDTGSVVITRSNMYTQENQKLLFPFVE</sequence>
<evidence type="ECO:0000259" key="4">
    <source>
        <dbReference type="Pfam" id="PF13407"/>
    </source>
</evidence>
<reference evidence="5 6" key="1">
    <citation type="submission" date="2018-06" db="EMBL/GenBank/DDBJ databases">
        <title>Paenibacillus imtechensis sp. nov.</title>
        <authorList>
            <person name="Pinnaka A.K."/>
            <person name="Singh H."/>
            <person name="Kaur M."/>
        </authorList>
    </citation>
    <scope>NUCLEOTIDE SEQUENCE [LARGE SCALE GENOMIC DNA]</scope>
    <source>
        <strain evidence="5 6">SMB1</strain>
    </source>
</reference>
<dbReference type="EMBL" id="QKRB01000043">
    <property type="protein sequence ID" value="PZD95814.1"/>
    <property type="molecule type" value="Genomic_DNA"/>
</dbReference>
<evidence type="ECO:0000313" key="5">
    <source>
        <dbReference type="EMBL" id="PZD95814.1"/>
    </source>
</evidence>
<dbReference type="CDD" id="cd20006">
    <property type="entry name" value="PBP1_ABC_sugar_binding-like"/>
    <property type="match status" value="1"/>
</dbReference>
<dbReference type="PANTHER" id="PTHR46847:SF1">
    <property type="entry name" value="D-ALLOSE-BINDING PERIPLASMIC PROTEIN-RELATED"/>
    <property type="match status" value="1"/>
</dbReference>
<evidence type="ECO:0000256" key="3">
    <source>
        <dbReference type="ARBA" id="ARBA00022729"/>
    </source>
</evidence>
<keyword evidence="6" id="KW-1185">Reference proteome</keyword>
<evidence type="ECO:0000256" key="2">
    <source>
        <dbReference type="ARBA" id="ARBA00007639"/>
    </source>
</evidence>
<organism evidence="5 6">
    <name type="scientific">Paenibacillus sambharensis</name>
    <dbReference type="NCBI Taxonomy" id="1803190"/>
    <lineage>
        <taxon>Bacteria</taxon>
        <taxon>Bacillati</taxon>
        <taxon>Bacillota</taxon>
        <taxon>Bacilli</taxon>
        <taxon>Bacillales</taxon>
        <taxon>Paenibacillaceae</taxon>
        <taxon>Paenibacillus</taxon>
    </lineage>
</organism>
<keyword evidence="3" id="KW-0732">Signal</keyword>
<name>A0A2W1LMZ2_9BACL</name>
<dbReference type="InterPro" id="IPR028082">
    <property type="entry name" value="Peripla_BP_I"/>
</dbReference>
<accession>A0A2W1LMZ2</accession>
<dbReference type="RefSeq" id="WP_111146559.1">
    <property type="nucleotide sequence ID" value="NZ_QKRB01000043.1"/>
</dbReference>
<dbReference type="AlphaFoldDB" id="A0A2W1LMZ2"/>
<dbReference type="Gene3D" id="3.40.50.2300">
    <property type="match status" value="2"/>
</dbReference>
<evidence type="ECO:0000313" key="6">
    <source>
        <dbReference type="Proteomes" id="UP000249522"/>
    </source>
</evidence>
<dbReference type="InterPro" id="IPR025997">
    <property type="entry name" value="SBP_2_dom"/>
</dbReference>
<proteinExistence type="inferred from homology"/>
<dbReference type="OrthoDB" id="6196975at2"/>
<comment type="caution">
    <text evidence="5">The sequence shown here is derived from an EMBL/GenBank/DDBJ whole genome shotgun (WGS) entry which is preliminary data.</text>
</comment>
<evidence type="ECO:0000256" key="1">
    <source>
        <dbReference type="ARBA" id="ARBA00004196"/>
    </source>
</evidence>
<dbReference type="GO" id="GO:0030246">
    <property type="term" value="F:carbohydrate binding"/>
    <property type="evidence" value="ECO:0007669"/>
    <property type="project" value="UniProtKB-ARBA"/>
</dbReference>
<dbReference type="PANTHER" id="PTHR46847">
    <property type="entry name" value="D-ALLOSE-BINDING PERIPLASMIC PROTEIN-RELATED"/>
    <property type="match status" value="1"/>
</dbReference>
<dbReference type="GO" id="GO:0030313">
    <property type="term" value="C:cell envelope"/>
    <property type="evidence" value="ECO:0007669"/>
    <property type="project" value="UniProtKB-SubCell"/>
</dbReference>
<dbReference type="SUPFAM" id="SSF53822">
    <property type="entry name" value="Periplasmic binding protein-like I"/>
    <property type="match status" value="1"/>
</dbReference>
<comment type="similarity">
    <text evidence="2">Belongs to the bacterial solute-binding protein 2 family.</text>
</comment>
<dbReference type="Pfam" id="PF13407">
    <property type="entry name" value="Peripla_BP_4"/>
    <property type="match status" value="1"/>
</dbReference>
<dbReference type="Proteomes" id="UP000249522">
    <property type="component" value="Unassembled WGS sequence"/>
</dbReference>
<feature type="domain" description="Periplasmic binding protein" evidence="4">
    <location>
        <begin position="49"/>
        <end position="294"/>
    </location>
</feature>